<dbReference type="Pfam" id="PF00300">
    <property type="entry name" value="His_Phos_1"/>
    <property type="match status" value="1"/>
</dbReference>
<dbReference type="InterPro" id="IPR015797">
    <property type="entry name" value="NUDIX_hydrolase-like_dom_sf"/>
</dbReference>
<dbReference type="PANTHER" id="PTHR21340:SF0">
    <property type="entry name" value="BIS(5'-NUCLEOSYL)-TETRAPHOSPHATASE [ASYMMETRICAL]"/>
    <property type="match status" value="1"/>
</dbReference>
<dbReference type="PROSITE" id="PS51462">
    <property type="entry name" value="NUDIX"/>
    <property type="match status" value="1"/>
</dbReference>
<dbReference type="SUPFAM" id="SSF53254">
    <property type="entry name" value="Phosphoglycerate mutase-like"/>
    <property type="match status" value="1"/>
</dbReference>
<accession>A0A367YTA0</accession>
<dbReference type="InterPro" id="IPR000086">
    <property type="entry name" value="NUDIX_hydrolase_dom"/>
</dbReference>
<organism evidence="3 4">
    <name type="scientific">Desertihabitans brevis</name>
    <dbReference type="NCBI Taxonomy" id="2268447"/>
    <lineage>
        <taxon>Bacteria</taxon>
        <taxon>Bacillati</taxon>
        <taxon>Actinomycetota</taxon>
        <taxon>Actinomycetes</taxon>
        <taxon>Propionibacteriales</taxon>
        <taxon>Propionibacteriaceae</taxon>
        <taxon>Desertihabitans</taxon>
    </lineage>
</organism>
<dbReference type="Gene3D" id="3.90.79.10">
    <property type="entry name" value="Nucleoside Triphosphate Pyrophosphohydrolase"/>
    <property type="match status" value="1"/>
</dbReference>
<sequence>MSPKRDADLPAERRVLAAGAVVLRPTAGAPEVAVVHRPRYADWSLPKGKQDVAAGPSGGVETLPETAVRELAEETGLQVVLDCPLDRHVYPVAAGTKEVHWWRATAVAQQERLPDEEVDQIAWWPVEEAHRRLTYAADVALLEQALALPPTRVVALVRHAKAMARSDWSLADAIRPLTDRGRQQAVDLIGLLGSFGVQRVLSSSSTRCVSTVLPYVTARGVALERSSRLSEEEGAERAESVQQVVEEFVQRTADAGENVLLCGHRPVIPHMLAALGVPDTELRTAELLVLHVDASGEAVAREHHRPSR</sequence>
<proteinExistence type="predicted"/>
<evidence type="ECO:0000313" key="4">
    <source>
        <dbReference type="Proteomes" id="UP000252770"/>
    </source>
</evidence>
<name>A0A367YTA0_9ACTN</name>
<comment type="caution">
    <text evidence="3">The sequence shown here is derived from an EMBL/GenBank/DDBJ whole genome shotgun (WGS) entry which is preliminary data.</text>
</comment>
<dbReference type="Pfam" id="PF00293">
    <property type="entry name" value="NUDIX"/>
    <property type="match status" value="1"/>
</dbReference>
<dbReference type="GO" id="GO:0006167">
    <property type="term" value="P:AMP biosynthetic process"/>
    <property type="evidence" value="ECO:0007669"/>
    <property type="project" value="TreeGrafter"/>
</dbReference>
<dbReference type="InterPro" id="IPR020084">
    <property type="entry name" value="NUDIX_hydrolase_CS"/>
</dbReference>
<evidence type="ECO:0000259" key="2">
    <source>
        <dbReference type="PROSITE" id="PS51462"/>
    </source>
</evidence>
<dbReference type="InterPro" id="IPR051325">
    <property type="entry name" value="Nudix_hydrolase_domain"/>
</dbReference>
<keyword evidence="4" id="KW-1185">Reference proteome</keyword>
<dbReference type="PROSITE" id="PS00893">
    <property type="entry name" value="NUDIX_BOX"/>
    <property type="match status" value="1"/>
</dbReference>
<evidence type="ECO:0000313" key="3">
    <source>
        <dbReference type="EMBL" id="RCK69116.1"/>
    </source>
</evidence>
<dbReference type="GO" id="GO:0004081">
    <property type="term" value="F:bis(5'-nucleosyl)-tetraphosphatase (asymmetrical) activity"/>
    <property type="evidence" value="ECO:0007669"/>
    <property type="project" value="TreeGrafter"/>
</dbReference>
<protein>
    <submittedName>
        <fullName evidence="3">NUDIX hydrolase</fullName>
    </submittedName>
</protein>
<dbReference type="CDD" id="cd03673">
    <property type="entry name" value="NUDIX_Ap6A_hydrolase"/>
    <property type="match status" value="1"/>
</dbReference>
<feature type="domain" description="Nudix hydrolase" evidence="2">
    <location>
        <begin position="13"/>
        <end position="147"/>
    </location>
</feature>
<dbReference type="AlphaFoldDB" id="A0A367YTA0"/>
<dbReference type="EMBL" id="QOUI01000007">
    <property type="protein sequence ID" value="RCK69116.1"/>
    <property type="molecule type" value="Genomic_DNA"/>
</dbReference>
<dbReference type="GO" id="GO:0006754">
    <property type="term" value="P:ATP biosynthetic process"/>
    <property type="evidence" value="ECO:0007669"/>
    <property type="project" value="TreeGrafter"/>
</dbReference>
<dbReference type="SUPFAM" id="SSF55811">
    <property type="entry name" value="Nudix"/>
    <property type="match status" value="1"/>
</dbReference>
<gene>
    <name evidence="3" type="ORF">DT076_12275</name>
</gene>
<dbReference type="PANTHER" id="PTHR21340">
    <property type="entry name" value="DIADENOSINE 5,5-P1,P4-TETRAPHOSPHATE PYROPHOSPHOHYDROLASE MUTT"/>
    <property type="match status" value="1"/>
</dbReference>
<dbReference type="InterPro" id="IPR029033">
    <property type="entry name" value="His_PPase_superfam"/>
</dbReference>
<reference evidence="3 4" key="1">
    <citation type="submission" date="2018-07" db="EMBL/GenBank/DDBJ databases">
        <title>Desertimonas flava gen. nov. sp. nov.</title>
        <authorList>
            <person name="Liu S."/>
        </authorList>
    </citation>
    <scope>NUCLEOTIDE SEQUENCE [LARGE SCALE GENOMIC DNA]</scope>
    <source>
        <strain evidence="3 4">16Sb5-5</strain>
    </source>
</reference>
<dbReference type="CDD" id="cd07067">
    <property type="entry name" value="HP_PGM_like"/>
    <property type="match status" value="1"/>
</dbReference>
<evidence type="ECO:0000256" key="1">
    <source>
        <dbReference type="ARBA" id="ARBA00022801"/>
    </source>
</evidence>
<dbReference type="Gene3D" id="3.40.50.1240">
    <property type="entry name" value="Phosphoglycerate mutase-like"/>
    <property type="match status" value="1"/>
</dbReference>
<dbReference type="InterPro" id="IPR013078">
    <property type="entry name" value="His_Pase_superF_clade-1"/>
</dbReference>
<dbReference type="SMART" id="SM00855">
    <property type="entry name" value="PGAM"/>
    <property type="match status" value="1"/>
</dbReference>
<keyword evidence="1 3" id="KW-0378">Hydrolase</keyword>
<dbReference type="Proteomes" id="UP000252770">
    <property type="component" value="Unassembled WGS sequence"/>
</dbReference>
<dbReference type="RefSeq" id="WP_114126972.1">
    <property type="nucleotide sequence ID" value="NZ_QOUI01000007.1"/>
</dbReference>